<dbReference type="FunFam" id="3.40.50.12780:FF:000012">
    <property type="entry name" value="Non-ribosomal peptide synthetase"/>
    <property type="match status" value="1"/>
</dbReference>
<dbReference type="AlphaFoldDB" id="A0A6I4VT59"/>
<dbReference type="RefSeq" id="WP_160802282.1">
    <property type="nucleotide sequence ID" value="NZ_WUUL01000010.1"/>
</dbReference>
<dbReference type="PANTHER" id="PTHR45527">
    <property type="entry name" value="NONRIBOSOMAL PEPTIDE SYNTHETASE"/>
    <property type="match status" value="1"/>
</dbReference>
<dbReference type="InterPro" id="IPR029058">
    <property type="entry name" value="AB_hydrolase_fold"/>
</dbReference>
<dbReference type="Proteomes" id="UP000430692">
    <property type="component" value="Unassembled WGS sequence"/>
</dbReference>
<dbReference type="FunFam" id="2.30.38.10:FF:000001">
    <property type="entry name" value="Non-ribosomal peptide synthetase PvdI"/>
    <property type="match status" value="1"/>
</dbReference>
<dbReference type="SUPFAM" id="SSF53474">
    <property type="entry name" value="alpha/beta-Hydrolases"/>
    <property type="match status" value="1"/>
</dbReference>
<dbReference type="EMBL" id="WUUL01000010">
    <property type="protein sequence ID" value="MXQ54929.1"/>
    <property type="molecule type" value="Genomic_DNA"/>
</dbReference>
<name>A0A6I4VT59_9BACL</name>
<comment type="caution">
    <text evidence="6">The sequence shown here is derived from an EMBL/GenBank/DDBJ whole genome shotgun (WGS) entry which is preliminary data.</text>
</comment>
<dbReference type="Gene3D" id="1.10.1200.10">
    <property type="entry name" value="ACP-like"/>
    <property type="match status" value="1"/>
</dbReference>
<reference evidence="6 7" key="1">
    <citation type="submission" date="2019-12" db="EMBL/GenBank/DDBJ databases">
        <title>Whole-genome analyses of novel actinobacteria.</title>
        <authorList>
            <person name="Sahin N."/>
            <person name="Saygin H."/>
        </authorList>
    </citation>
    <scope>NUCLEOTIDE SEQUENCE [LARGE SCALE GENOMIC DNA]</scope>
    <source>
        <strain evidence="6 7">KC615</strain>
    </source>
</reference>
<dbReference type="InterPro" id="IPR000873">
    <property type="entry name" value="AMP-dep_synth/lig_dom"/>
</dbReference>
<dbReference type="Gene3D" id="1.10.287.490">
    <property type="entry name" value="Helix hairpin bin"/>
    <property type="match status" value="1"/>
</dbReference>
<dbReference type="SUPFAM" id="SSF52777">
    <property type="entry name" value="CoA-dependent acyltransferases"/>
    <property type="match status" value="2"/>
</dbReference>
<feature type="domain" description="Carrier" evidence="5">
    <location>
        <begin position="964"/>
        <end position="1039"/>
    </location>
</feature>
<dbReference type="InterPro" id="IPR001242">
    <property type="entry name" value="Condensation_dom"/>
</dbReference>
<dbReference type="InterPro" id="IPR020845">
    <property type="entry name" value="AMP-binding_CS"/>
</dbReference>
<organism evidence="6 7">
    <name type="scientific">Shimazuella alba</name>
    <dbReference type="NCBI Taxonomy" id="2690964"/>
    <lineage>
        <taxon>Bacteria</taxon>
        <taxon>Bacillati</taxon>
        <taxon>Bacillota</taxon>
        <taxon>Bacilli</taxon>
        <taxon>Bacillales</taxon>
        <taxon>Thermoactinomycetaceae</taxon>
        <taxon>Shimazuella</taxon>
    </lineage>
</organism>
<dbReference type="NCBIfam" id="TIGR01733">
    <property type="entry name" value="AA-adenyl-dom"/>
    <property type="match status" value="1"/>
</dbReference>
<dbReference type="Pfam" id="PF00975">
    <property type="entry name" value="Thioesterase"/>
    <property type="match status" value="1"/>
</dbReference>
<dbReference type="Gene3D" id="3.40.50.980">
    <property type="match status" value="2"/>
</dbReference>
<keyword evidence="4" id="KW-0597">Phosphoprotein</keyword>
<dbReference type="FunFam" id="1.10.1200.10:FF:000005">
    <property type="entry name" value="Nonribosomal peptide synthetase 1"/>
    <property type="match status" value="1"/>
</dbReference>
<keyword evidence="3" id="KW-0596">Phosphopantetheine</keyword>
<comment type="similarity">
    <text evidence="2">Belongs to the ATP-dependent AMP-binding enzyme family.</text>
</comment>
<dbReference type="InterPro" id="IPR036736">
    <property type="entry name" value="ACP-like_sf"/>
</dbReference>
<dbReference type="GO" id="GO:0008610">
    <property type="term" value="P:lipid biosynthetic process"/>
    <property type="evidence" value="ECO:0007669"/>
    <property type="project" value="UniProtKB-ARBA"/>
</dbReference>
<dbReference type="Gene3D" id="3.40.50.1820">
    <property type="entry name" value="alpha/beta hydrolase"/>
    <property type="match status" value="1"/>
</dbReference>
<dbReference type="Pfam" id="PF13193">
    <property type="entry name" value="AMP-binding_C"/>
    <property type="match status" value="1"/>
</dbReference>
<evidence type="ECO:0000256" key="3">
    <source>
        <dbReference type="ARBA" id="ARBA00022450"/>
    </source>
</evidence>
<dbReference type="InterPro" id="IPR045851">
    <property type="entry name" value="AMP-bd_C_sf"/>
</dbReference>
<dbReference type="InterPro" id="IPR025110">
    <property type="entry name" value="AMP-bd_C"/>
</dbReference>
<comment type="cofactor">
    <cofactor evidence="1">
        <name>pantetheine 4'-phosphate</name>
        <dbReference type="ChEBI" id="CHEBI:47942"/>
    </cofactor>
</comment>
<evidence type="ECO:0000256" key="4">
    <source>
        <dbReference type="ARBA" id="ARBA00022553"/>
    </source>
</evidence>
<dbReference type="Pfam" id="PF00501">
    <property type="entry name" value="AMP-binding"/>
    <property type="match status" value="1"/>
</dbReference>
<dbReference type="InterPro" id="IPR020802">
    <property type="entry name" value="TesA-like"/>
</dbReference>
<dbReference type="GO" id="GO:0003824">
    <property type="term" value="F:catalytic activity"/>
    <property type="evidence" value="ECO:0007669"/>
    <property type="project" value="InterPro"/>
</dbReference>
<dbReference type="CDD" id="cd19543">
    <property type="entry name" value="DCL_NRPS"/>
    <property type="match status" value="1"/>
</dbReference>
<dbReference type="Gene3D" id="3.30.559.30">
    <property type="entry name" value="Nonribosomal peptide synthetase, condensation domain"/>
    <property type="match status" value="1"/>
</dbReference>
<dbReference type="GO" id="GO:0044550">
    <property type="term" value="P:secondary metabolite biosynthetic process"/>
    <property type="evidence" value="ECO:0007669"/>
    <property type="project" value="TreeGrafter"/>
</dbReference>
<evidence type="ECO:0000313" key="7">
    <source>
        <dbReference type="Proteomes" id="UP000430692"/>
    </source>
</evidence>
<dbReference type="SMART" id="SM00824">
    <property type="entry name" value="PKS_TE"/>
    <property type="match status" value="1"/>
</dbReference>
<evidence type="ECO:0000256" key="1">
    <source>
        <dbReference type="ARBA" id="ARBA00001957"/>
    </source>
</evidence>
<dbReference type="SUPFAM" id="SSF47336">
    <property type="entry name" value="ACP-like"/>
    <property type="match status" value="1"/>
</dbReference>
<protein>
    <submittedName>
        <fullName evidence="6">Amino acid adenylation domain-containing protein</fullName>
    </submittedName>
</protein>
<dbReference type="Pfam" id="PF00550">
    <property type="entry name" value="PP-binding"/>
    <property type="match status" value="1"/>
</dbReference>
<dbReference type="GO" id="GO:0031177">
    <property type="term" value="F:phosphopantetheine binding"/>
    <property type="evidence" value="ECO:0007669"/>
    <property type="project" value="TreeGrafter"/>
</dbReference>
<dbReference type="GO" id="GO:0043041">
    <property type="term" value="P:amino acid activation for nonribosomal peptide biosynthetic process"/>
    <property type="evidence" value="ECO:0007669"/>
    <property type="project" value="TreeGrafter"/>
</dbReference>
<sequence length="1273" mass="146826">MNLQNRIERIYDLSPMQEGMLYHSLSLSNKETYFEQIGFTLKGNVDVTIFEQSLQILVNRHDILRTNFVYQNIEKPQQVVFQQKTIPVFYRDLSTESDRHEIIKDYETLDRQKGFHLTKDDLMRFAIFQLDKNTIHIIWSFHHILLDGWSWGVVMKELLFIYHAKMSGQAFHLPEPKAYIRFIDWLKEQDQHEALNYWNQYLMDYTERAMLPIKSAPSLQETDFQQIQFHLGEELSDRLNEYAKKNHLTLNTVFRAIWGILVQQYTNQQDILFGTVVSGRSALLEGIESMVGLFINTIPVRITSADHSFLELTNQLHEEYSAAEKYSYCPLYEIQNQTSHKQDLLDHIVVFENYPLDQEVQNILHGEDRFLQMSKMTAFERTNYPITVIVIPDRSIAVKMMYDRSKYDTEFICQIESHLKVIAQKVLANPFLSIKEMDLLPENQKEMLQLWNTTNEECPTNKLIHQWFEEQVEKTPDKVAVVCQKDQLTYRQLNKRANQIAQVLRVEGIGPDDRVGLMLERSVDMIVGILAILKSGGAYVPIDLAYPKDRINNMLINSKAKCVLSQFAVIEKFHGLQMDLPWIDIKEKKYKEYTTRNLLPIQKSNHLAYVIYTSGTTGTPKGVMLEHRNLVNLLHYQLHKTDVCFAQNVMQYQSIGFDVSFQEIFTTLLSGGQLHIVPEEIRRDGSALLQMISRHHISVAYFPVALLKHIFEYQENIWPDCLQHLITAGEQLMVTPSLKKFLQTKKVSLHNHYGPSETHVVSTYTVLPESEFLEIPPIGKPIANNQMYILDQNGKQQPIGTLGELYLAGANVGRGYLGNEALTADKFLVNPFDRNTKMYRTGDIARWMSDGNIEYHGRVDQQVKIRGHRVELGEIEGTILLYPNITDVTVLAISTSKQSSSLCAYVVSKQPVEKNKLKAFIQQMLPSYMVPTYVAQVEQIPTNQNGKVDRMALPKPIISQSKEKPQSELECQLVELWEDVLGIENIGVTDDFFAIGGHSLHAISLMSKMQKTFQAAFTPRLLFQKPTIRQLATHIFSKEQDEMPMTILHNSGEKCIFCFPPITGYGMVFAELARLVGMYTFVGFDFIDEKNQVDLYCDMILKLQKEGPHILLGYSAGGPLAFEVAKMLEQRGFEVSDVIIMDAEPRKKEFIHGEIELQETAQQATDYFTSHARFHHYFDEVAKKDLAQMITKYLRYWNNLRTTGTIEATIHQIIAEDVAKDRVHWTRFSPYSHFYHGKGKHDEMLLEENLAHLVQIVKGILSSTSAKTAQYSI</sequence>
<gene>
    <name evidence="6" type="ORF">GSM42_14625</name>
</gene>
<dbReference type="InterPro" id="IPR023213">
    <property type="entry name" value="CAT-like_dom_sf"/>
</dbReference>
<keyword evidence="7" id="KW-1185">Reference proteome</keyword>
<dbReference type="FunFam" id="3.40.50.980:FF:000001">
    <property type="entry name" value="Non-ribosomal peptide synthetase"/>
    <property type="match status" value="1"/>
</dbReference>
<dbReference type="SUPFAM" id="SSF56801">
    <property type="entry name" value="Acetyl-CoA synthetase-like"/>
    <property type="match status" value="1"/>
</dbReference>
<evidence type="ECO:0000259" key="5">
    <source>
        <dbReference type="PROSITE" id="PS50075"/>
    </source>
</evidence>
<dbReference type="Gene3D" id="3.30.559.10">
    <property type="entry name" value="Chloramphenicol acetyltransferase-like domain"/>
    <property type="match status" value="1"/>
</dbReference>
<dbReference type="InterPro" id="IPR009081">
    <property type="entry name" value="PP-bd_ACP"/>
</dbReference>
<accession>A0A6I4VT59</accession>
<dbReference type="PROSITE" id="PS50075">
    <property type="entry name" value="CARRIER"/>
    <property type="match status" value="1"/>
</dbReference>
<dbReference type="Pfam" id="PF00668">
    <property type="entry name" value="Condensation"/>
    <property type="match status" value="1"/>
</dbReference>
<dbReference type="Gene3D" id="3.30.300.30">
    <property type="match status" value="1"/>
</dbReference>
<dbReference type="PANTHER" id="PTHR45527:SF1">
    <property type="entry name" value="FATTY ACID SYNTHASE"/>
    <property type="match status" value="1"/>
</dbReference>
<evidence type="ECO:0000313" key="6">
    <source>
        <dbReference type="EMBL" id="MXQ54929.1"/>
    </source>
</evidence>
<dbReference type="GO" id="GO:0005829">
    <property type="term" value="C:cytosol"/>
    <property type="evidence" value="ECO:0007669"/>
    <property type="project" value="TreeGrafter"/>
</dbReference>
<dbReference type="Gene3D" id="2.30.38.10">
    <property type="entry name" value="Luciferase, Domain 3"/>
    <property type="match status" value="1"/>
</dbReference>
<evidence type="ECO:0000256" key="2">
    <source>
        <dbReference type="ARBA" id="ARBA00006432"/>
    </source>
</evidence>
<proteinExistence type="inferred from homology"/>
<dbReference type="PROSITE" id="PS00455">
    <property type="entry name" value="AMP_BINDING"/>
    <property type="match status" value="1"/>
</dbReference>
<dbReference type="InterPro" id="IPR001031">
    <property type="entry name" value="Thioesterase"/>
</dbReference>
<dbReference type="InterPro" id="IPR010071">
    <property type="entry name" value="AA_adenyl_dom"/>
</dbReference>